<dbReference type="PROSITE" id="PS00122">
    <property type="entry name" value="CARBOXYLESTERASE_B_1"/>
    <property type="match status" value="1"/>
</dbReference>
<dbReference type="InterPro" id="IPR019826">
    <property type="entry name" value="Carboxylesterase_B_AS"/>
</dbReference>
<dbReference type="GO" id="GO:0004104">
    <property type="term" value="F:cholinesterase activity"/>
    <property type="evidence" value="ECO:0007669"/>
    <property type="project" value="InterPro"/>
</dbReference>
<dbReference type="InterPro" id="IPR000997">
    <property type="entry name" value="Cholinesterase"/>
</dbReference>
<keyword evidence="6" id="KW-1185">Reference proteome</keyword>
<dbReference type="InterPro" id="IPR029058">
    <property type="entry name" value="AB_hydrolase_fold"/>
</dbReference>
<dbReference type="EMBL" id="SMFZ01000001">
    <property type="protein sequence ID" value="TCK25681.1"/>
    <property type="molecule type" value="Genomic_DNA"/>
</dbReference>
<sequence length="491" mass="50775">MDAPIVTTTAGKVRGALLDGGIARFRSVPYAAPPEGPLRFAAPARAVTWDGVREAGGEPGPNAPQPPRGAGFGIDMTPVIGTGWRPGADYLTADVWTPDPGSGGLPVMVFVHGGAFVAGEASAPAYDGTALARAGVVLVAVNYRLGAEGFLPLPGGATNIGLRDQIAALTWVRENAAAFGGDPDLVTVFGESAGAISVGTLLGSPAAAGLFRRAIVQSGGAEMVRGSTDRFTELSELIAAELGVPATAEAFREVPFTDVVAAQGRVDVPGGRPDLREADGIDPGYGIGVFAPVRDEDVLPEPPLDALRAGASAGVDVLAGTNADEINLYFVPTGMRDAITAEQVRVMIGAVHPDPDALIRAAGDGTPGEQLSRLLTEQVFAGPTRRTLEAHTGRNFGYRFAWHSDACDGQLGACHACELPFVFGTLATSTGLDKIPGEKPPAELSDRMLAAWVSFASTGEPGWAPRDRTDPRVMRFDVTDAVVPEPGPFRG</sequence>
<evidence type="ECO:0000256" key="3">
    <source>
        <dbReference type="RuleBase" id="RU361235"/>
    </source>
</evidence>
<gene>
    <name evidence="5" type="ORF">EV378_1498</name>
</gene>
<evidence type="ECO:0000313" key="5">
    <source>
        <dbReference type="EMBL" id="TCK25681.1"/>
    </source>
</evidence>
<dbReference type="RefSeq" id="WP_132422093.1">
    <property type="nucleotide sequence ID" value="NZ_SMFZ01000001.1"/>
</dbReference>
<feature type="domain" description="Carboxylesterase type B" evidence="4">
    <location>
        <begin position="3"/>
        <end position="462"/>
    </location>
</feature>
<dbReference type="EC" id="3.1.1.-" evidence="3"/>
<dbReference type="SUPFAM" id="SSF53474">
    <property type="entry name" value="alpha/beta-Hydrolases"/>
    <property type="match status" value="1"/>
</dbReference>
<dbReference type="PANTHER" id="PTHR11559">
    <property type="entry name" value="CARBOXYLESTERASE"/>
    <property type="match status" value="1"/>
</dbReference>
<dbReference type="PRINTS" id="PR00878">
    <property type="entry name" value="CHOLNESTRASE"/>
</dbReference>
<name>A0A4R1HW53_PSEEN</name>
<accession>A0A4R1HW53</accession>
<organism evidence="5 6">
    <name type="scientific">Pseudonocardia endophytica</name>
    <dbReference type="NCBI Taxonomy" id="401976"/>
    <lineage>
        <taxon>Bacteria</taxon>
        <taxon>Bacillati</taxon>
        <taxon>Actinomycetota</taxon>
        <taxon>Actinomycetes</taxon>
        <taxon>Pseudonocardiales</taxon>
        <taxon>Pseudonocardiaceae</taxon>
        <taxon>Pseudonocardia</taxon>
    </lineage>
</organism>
<dbReference type="Gene3D" id="3.40.50.1820">
    <property type="entry name" value="alpha/beta hydrolase"/>
    <property type="match status" value="1"/>
</dbReference>
<reference evidence="5 6" key="1">
    <citation type="submission" date="2019-03" db="EMBL/GenBank/DDBJ databases">
        <title>Sequencing the genomes of 1000 actinobacteria strains.</title>
        <authorList>
            <person name="Klenk H.-P."/>
        </authorList>
    </citation>
    <scope>NUCLEOTIDE SEQUENCE [LARGE SCALE GENOMIC DNA]</scope>
    <source>
        <strain evidence="5 6">DSM 44969</strain>
    </source>
</reference>
<keyword evidence="2 3" id="KW-0378">Hydrolase</keyword>
<dbReference type="AlphaFoldDB" id="A0A4R1HW53"/>
<evidence type="ECO:0000259" key="4">
    <source>
        <dbReference type="Pfam" id="PF00135"/>
    </source>
</evidence>
<protein>
    <recommendedName>
        <fullName evidence="3">Carboxylic ester hydrolase</fullName>
        <ecNumber evidence="3">3.1.1.-</ecNumber>
    </recommendedName>
</protein>
<dbReference type="Proteomes" id="UP000295560">
    <property type="component" value="Unassembled WGS sequence"/>
</dbReference>
<comment type="similarity">
    <text evidence="1 3">Belongs to the type-B carboxylesterase/lipase family.</text>
</comment>
<evidence type="ECO:0000256" key="2">
    <source>
        <dbReference type="ARBA" id="ARBA00022801"/>
    </source>
</evidence>
<evidence type="ECO:0000256" key="1">
    <source>
        <dbReference type="ARBA" id="ARBA00005964"/>
    </source>
</evidence>
<dbReference type="OrthoDB" id="4308422at2"/>
<evidence type="ECO:0000313" key="6">
    <source>
        <dbReference type="Proteomes" id="UP000295560"/>
    </source>
</evidence>
<dbReference type="InterPro" id="IPR002018">
    <property type="entry name" value="CarbesteraseB"/>
</dbReference>
<dbReference type="InterPro" id="IPR050309">
    <property type="entry name" value="Type-B_Carboxylest/Lipase"/>
</dbReference>
<comment type="caution">
    <text evidence="5">The sequence shown here is derived from an EMBL/GenBank/DDBJ whole genome shotgun (WGS) entry which is preliminary data.</text>
</comment>
<proteinExistence type="inferred from homology"/>
<dbReference type="Pfam" id="PF00135">
    <property type="entry name" value="COesterase"/>
    <property type="match status" value="1"/>
</dbReference>